<keyword evidence="1" id="KW-1133">Transmembrane helix</keyword>
<name>A0ABP3FYW4_9BACI</name>
<evidence type="ECO:0000256" key="1">
    <source>
        <dbReference type="SAM" id="Phobius"/>
    </source>
</evidence>
<reference evidence="3" key="1">
    <citation type="journal article" date="2019" name="Int. J. Syst. Evol. Microbiol.">
        <title>The Global Catalogue of Microorganisms (GCM) 10K type strain sequencing project: providing services to taxonomists for standard genome sequencing and annotation.</title>
        <authorList>
            <consortium name="The Broad Institute Genomics Platform"/>
            <consortium name="The Broad Institute Genome Sequencing Center for Infectious Disease"/>
            <person name="Wu L."/>
            <person name="Ma J."/>
        </authorList>
    </citation>
    <scope>NUCLEOTIDE SEQUENCE [LARGE SCALE GENOMIC DNA]</scope>
    <source>
        <strain evidence="3">JCM 9731</strain>
    </source>
</reference>
<comment type="caution">
    <text evidence="2">The sequence shown here is derived from an EMBL/GenBank/DDBJ whole genome shotgun (WGS) entry which is preliminary data.</text>
</comment>
<feature type="transmembrane region" description="Helical" evidence="1">
    <location>
        <begin position="6"/>
        <end position="22"/>
    </location>
</feature>
<evidence type="ECO:0000313" key="2">
    <source>
        <dbReference type="EMBL" id="GAA0328527.1"/>
    </source>
</evidence>
<dbReference type="EMBL" id="BAAADJ010000019">
    <property type="protein sequence ID" value="GAA0328527.1"/>
    <property type="molecule type" value="Genomic_DNA"/>
</dbReference>
<organism evidence="2 3">
    <name type="scientific">Bacillus carboniphilus</name>
    <dbReference type="NCBI Taxonomy" id="86663"/>
    <lineage>
        <taxon>Bacteria</taxon>
        <taxon>Bacillati</taxon>
        <taxon>Bacillota</taxon>
        <taxon>Bacilli</taxon>
        <taxon>Bacillales</taxon>
        <taxon>Bacillaceae</taxon>
        <taxon>Bacillus</taxon>
    </lineage>
</organism>
<keyword evidence="1" id="KW-0812">Transmembrane</keyword>
<sequence>MEVPFWIILVVIGIIASGFMTVKASREERKEELEYIEKEGEVFLERMAKEKEKKRQYSS</sequence>
<gene>
    <name evidence="2" type="ORF">GCM10008967_18790</name>
</gene>
<protein>
    <submittedName>
        <fullName evidence="2">Sporulation YhaL family protein</fullName>
    </submittedName>
</protein>
<accession>A0ABP3FYW4</accession>
<dbReference type="InterPro" id="IPR025428">
    <property type="entry name" value="Spore_YhaL"/>
</dbReference>
<keyword evidence="1" id="KW-0472">Membrane</keyword>
<proteinExistence type="predicted"/>
<dbReference type="Pfam" id="PF14147">
    <property type="entry name" value="Spore_YhaL"/>
    <property type="match status" value="1"/>
</dbReference>
<keyword evidence="3" id="KW-1185">Reference proteome</keyword>
<dbReference type="Proteomes" id="UP001500782">
    <property type="component" value="Unassembled WGS sequence"/>
</dbReference>
<evidence type="ECO:0000313" key="3">
    <source>
        <dbReference type="Proteomes" id="UP001500782"/>
    </source>
</evidence>